<keyword evidence="3" id="KW-1185">Reference proteome</keyword>
<feature type="region of interest" description="Disordered" evidence="1">
    <location>
        <begin position="17"/>
        <end position="49"/>
    </location>
</feature>
<organism evidence="2 3">
    <name type="scientific">Gigaspora rosea</name>
    <dbReference type="NCBI Taxonomy" id="44941"/>
    <lineage>
        <taxon>Eukaryota</taxon>
        <taxon>Fungi</taxon>
        <taxon>Fungi incertae sedis</taxon>
        <taxon>Mucoromycota</taxon>
        <taxon>Glomeromycotina</taxon>
        <taxon>Glomeromycetes</taxon>
        <taxon>Diversisporales</taxon>
        <taxon>Gigasporaceae</taxon>
        <taxon>Gigaspora</taxon>
    </lineage>
</organism>
<comment type="caution">
    <text evidence="2">The sequence shown here is derived from an EMBL/GenBank/DDBJ whole genome shotgun (WGS) entry which is preliminary data.</text>
</comment>
<reference evidence="2 3" key="1">
    <citation type="submission" date="2018-06" db="EMBL/GenBank/DDBJ databases">
        <title>Comparative genomics reveals the genomic features of Rhizophagus irregularis, R. cerebriforme, R. diaphanum and Gigaspora rosea, and their symbiotic lifestyle signature.</title>
        <authorList>
            <person name="Morin E."/>
            <person name="San Clemente H."/>
            <person name="Chen E.C.H."/>
            <person name="De La Providencia I."/>
            <person name="Hainaut M."/>
            <person name="Kuo A."/>
            <person name="Kohler A."/>
            <person name="Murat C."/>
            <person name="Tang N."/>
            <person name="Roy S."/>
            <person name="Loubradou J."/>
            <person name="Henrissat B."/>
            <person name="Grigoriev I.V."/>
            <person name="Corradi N."/>
            <person name="Roux C."/>
            <person name="Martin F.M."/>
        </authorList>
    </citation>
    <scope>NUCLEOTIDE SEQUENCE [LARGE SCALE GENOMIC DNA]</scope>
    <source>
        <strain evidence="2 3">DAOM 194757</strain>
    </source>
</reference>
<evidence type="ECO:0000256" key="1">
    <source>
        <dbReference type="SAM" id="MobiDB-lite"/>
    </source>
</evidence>
<evidence type="ECO:0000313" key="2">
    <source>
        <dbReference type="EMBL" id="RIB23159.1"/>
    </source>
</evidence>
<gene>
    <name evidence="2" type="ORF">C2G38_2172069</name>
</gene>
<dbReference type="AlphaFoldDB" id="A0A397VQ74"/>
<feature type="compositionally biased region" description="Low complexity" evidence="1">
    <location>
        <begin position="24"/>
        <end position="48"/>
    </location>
</feature>
<dbReference type="EMBL" id="QKWP01000275">
    <property type="protein sequence ID" value="RIB23159.1"/>
    <property type="molecule type" value="Genomic_DNA"/>
</dbReference>
<evidence type="ECO:0000313" key="3">
    <source>
        <dbReference type="Proteomes" id="UP000266673"/>
    </source>
</evidence>
<accession>A0A397VQ74</accession>
<proteinExistence type="predicted"/>
<dbReference type="Proteomes" id="UP000266673">
    <property type="component" value="Unassembled WGS sequence"/>
</dbReference>
<protein>
    <submittedName>
        <fullName evidence="2">Uncharacterized protein</fullName>
    </submittedName>
</protein>
<name>A0A397VQ74_9GLOM</name>
<sequence length="109" mass="13291">MRQKNGYQYLRNHLKRSFYHSGRNNNNNINNNDNENNANNENSNNNNNDVIVISSDEEELFDLKYKEATDMEKERQAVYLKNEKDKIIRQIYYLRKHCEEMGYRLFFDE</sequence>